<protein>
    <submittedName>
        <fullName evidence="2">Uncharacterized protein</fullName>
    </submittedName>
</protein>
<keyword evidence="3" id="KW-1185">Reference proteome</keyword>
<dbReference type="Proteomes" id="UP001153069">
    <property type="component" value="Unassembled WGS sequence"/>
</dbReference>
<evidence type="ECO:0000313" key="2">
    <source>
        <dbReference type="EMBL" id="CAB9510040.1"/>
    </source>
</evidence>
<sequence>MVDCIICCKEVLKASPKWADFEKKLEGKTKKRKPRPGGHKKGKQEKKDQEMVKNILQITEEKSAEKSHRENKEIFMQKMGNDLDLLTRSIADRNDQQILEYCSPQSRRDFAKQIMKQRLKRIKLENAKKTLKLSSVTSSLTSDTGSDGSVHIDRVVPAVIATANESPGEKQERLEMQRQIKEEKAHDADAEVTNEFIYEA</sequence>
<gene>
    <name evidence="2" type="ORF">SEMRO_417_G138690.1</name>
</gene>
<evidence type="ECO:0000256" key="1">
    <source>
        <dbReference type="SAM" id="MobiDB-lite"/>
    </source>
</evidence>
<organism evidence="2 3">
    <name type="scientific">Seminavis robusta</name>
    <dbReference type="NCBI Taxonomy" id="568900"/>
    <lineage>
        <taxon>Eukaryota</taxon>
        <taxon>Sar</taxon>
        <taxon>Stramenopiles</taxon>
        <taxon>Ochrophyta</taxon>
        <taxon>Bacillariophyta</taxon>
        <taxon>Bacillariophyceae</taxon>
        <taxon>Bacillariophycidae</taxon>
        <taxon>Naviculales</taxon>
        <taxon>Naviculaceae</taxon>
        <taxon>Seminavis</taxon>
    </lineage>
</organism>
<proteinExistence type="predicted"/>
<reference evidence="2" key="1">
    <citation type="submission" date="2020-06" db="EMBL/GenBank/DDBJ databases">
        <authorList>
            <consortium name="Plant Systems Biology data submission"/>
        </authorList>
    </citation>
    <scope>NUCLEOTIDE SEQUENCE</scope>
    <source>
        <strain evidence="2">D6</strain>
    </source>
</reference>
<dbReference type="AlphaFoldDB" id="A0A9N8HF49"/>
<name>A0A9N8HF49_9STRA</name>
<accession>A0A9N8HF49</accession>
<dbReference type="EMBL" id="CAICTM010000416">
    <property type="protein sequence ID" value="CAB9510040.1"/>
    <property type="molecule type" value="Genomic_DNA"/>
</dbReference>
<feature type="compositionally biased region" description="Basic and acidic residues" evidence="1">
    <location>
        <begin position="167"/>
        <end position="189"/>
    </location>
</feature>
<evidence type="ECO:0000313" key="3">
    <source>
        <dbReference type="Proteomes" id="UP001153069"/>
    </source>
</evidence>
<feature type="region of interest" description="Disordered" evidence="1">
    <location>
        <begin position="162"/>
        <end position="192"/>
    </location>
</feature>
<comment type="caution">
    <text evidence="2">The sequence shown here is derived from an EMBL/GenBank/DDBJ whole genome shotgun (WGS) entry which is preliminary data.</text>
</comment>
<feature type="region of interest" description="Disordered" evidence="1">
    <location>
        <begin position="22"/>
        <end position="50"/>
    </location>
</feature>
<feature type="compositionally biased region" description="Basic residues" evidence="1">
    <location>
        <begin position="29"/>
        <end position="44"/>
    </location>
</feature>